<dbReference type="PANTHER" id="PTHR47204:SF1">
    <property type="entry name" value="RIBONUCLEASE H2 SUBUNIT C"/>
    <property type="match status" value="1"/>
</dbReference>
<accession>A0A2K1QUE1</accession>
<dbReference type="Pfam" id="PF08615">
    <property type="entry name" value="RNase_H2_suC"/>
    <property type="match status" value="1"/>
</dbReference>
<dbReference type="GO" id="GO:0006401">
    <property type="term" value="P:RNA catabolic process"/>
    <property type="evidence" value="ECO:0007669"/>
    <property type="project" value="InterPro"/>
</dbReference>
<reference evidence="2 3" key="1">
    <citation type="submission" date="2017-06" db="EMBL/GenBank/DDBJ databases">
        <title>Draft genome sequence of a variant of Elsinoe murrayae.</title>
        <authorList>
            <person name="Cheng Q."/>
        </authorList>
    </citation>
    <scope>NUCLEOTIDE SEQUENCE [LARGE SCALE GENOMIC DNA]</scope>
    <source>
        <strain evidence="2 3">CQ-2017a</strain>
    </source>
</reference>
<feature type="region of interest" description="Disordered" evidence="1">
    <location>
        <begin position="79"/>
        <end position="100"/>
    </location>
</feature>
<evidence type="ECO:0000313" key="2">
    <source>
        <dbReference type="EMBL" id="PNS18661.1"/>
    </source>
</evidence>
<dbReference type="PANTHER" id="PTHR47204">
    <property type="entry name" value="OS02G0168900 PROTEIN"/>
    <property type="match status" value="1"/>
</dbReference>
<gene>
    <name evidence="2" type="ORF">CAC42_5200</name>
</gene>
<dbReference type="Gene3D" id="2.40.128.680">
    <property type="match status" value="1"/>
</dbReference>
<dbReference type="AlphaFoldDB" id="A0A2K1QUE1"/>
<sequence length="159" mass="17871">MSNTLTIHSSTEQKLQPNLLPCKVAYNGPVNAETRYWNPKVEEDGTSTAYFRGRKLQGKEVTLPGGYSGVVLQKTDRVVVDMPQHPDQDDDDDLSEQESPPEQIKVIEQIGTFENITVWDHENTPESGQNPYLKGVEEWLKMAGAVSLRYLVTPFVGQH</sequence>
<dbReference type="CDD" id="cd09271">
    <property type="entry name" value="RNase_H2-C"/>
    <property type="match status" value="1"/>
</dbReference>
<name>A0A2K1QUE1_9PEZI</name>
<dbReference type="EMBL" id="NKHZ01000039">
    <property type="protein sequence ID" value="PNS18661.1"/>
    <property type="molecule type" value="Genomic_DNA"/>
</dbReference>
<keyword evidence="3" id="KW-1185">Reference proteome</keyword>
<dbReference type="STRING" id="2082308.A0A2K1QUE1"/>
<evidence type="ECO:0000313" key="3">
    <source>
        <dbReference type="Proteomes" id="UP000243797"/>
    </source>
</evidence>
<dbReference type="InterPro" id="IPR013924">
    <property type="entry name" value="RNase_H2_suC"/>
</dbReference>
<evidence type="ECO:0000256" key="1">
    <source>
        <dbReference type="SAM" id="MobiDB-lite"/>
    </source>
</evidence>
<dbReference type="Proteomes" id="UP000243797">
    <property type="component" value="Unassembled WGS sequence"/>
</dbReference>
<dbReference type="InParanoid" id="A0A2K1QUE1"/>
<organism evidence="2 3">
    <name type="scientific">Sphaceloma murrayae</name>
    <dbReference type="NCBI Taxonomy" id="2082308"/>
    <lineage>
        <taxon>Eukaryota</taxon>
        <taxon>Fungi</taxon>
        <taxon>Dikarya</taxon>
        <taxon>Ascomycota</taxon>
        <taxon>Pezizomycotina</taxon>
        <taxon>Dothideomycetes</taxon>
        <taxon>Dothideomycetidae</taxon>
        <taxon>Myriangiales</taxon>
        <taxon>Elsinoaceae</taxon>
        <taxon>Sphaceloma</taxon>
    </lineage>
</organism>
<comment type="caution">
    <text evidence="2">The sequence shown here is derived from an EMBL/GenBank/DDBJ whole genome shotgun (WGS) entry which is preliminary data.</text>
</comment>
<protein>
    <submittedName>
        <fullName evidence="2">Uncharacterized protein</fullName>
    </submittedName>
</protein>
<dbReference type="GO" id="GO:0032299">
    <property type="term" value="C:ribonuclease H2 complex"/>
    <property type="evidence" value="ECO:0007669"/>
    <property type="project" value="InterPro"/>
</dbReference>
<proteinExistence type="predicted"/>
<dbReference type="OrthoDB" id="6222486at2759"/>